<feature type="region of interest" description="Disordered" evidence="1">
    <location>
        <begin position="32"/>
        <end position="70"/>
    </location>
</feature>
<dbReference type="EMBL" id="CAJPIJ010000086">
    <property type="protein sequence ID" value="CAG1970748.1"/>
    <property type="molecule type" value="Genomic_DNA"/>
</dbReference>
<dbReference type="EMBL" id="CAAKMV010000207">
    <property type="protein sequence ID" value="VIO64748.1"/>
    <property type="molecule type" value="Genomic_DNA"/>
</dbReference>
<name>A0A4E9ERZ0_GIBZA</name>
<dbReference type="Proteomes" id="UP000746612">
    <property type="component" value="Unassembled WGS sequence"/>
</dbReference>
<evidence type="ECO:0000313" key="2">
    <source>
        <dbReference type="EMBL" id="CAG1970748.1"/>
    </source>
</evidence>
<feature type="non-terminal residue" evidence="3">
    <location>
        <position position="1"/>
    </location>
</feature>
<gene>
    <name evidence="3" type="ORF">FUG_LOCUS580720</name>
    <name evidence="2" type="ORF">MDCFG202_LOCUS91616</name>
</gene>
<evidence type="ECO:0000313" key="3">
    <source>
        <dbReference type="EMBL" id="VIO64748.1"/>
    </source>
</evidence>
<accession>A0A4E9ERZ0</accession>
<sequence length="102" mass="11439">RQRARPALDICTTIPPFSRSCGAVNPSLIQPVSQRNQCPDSKFPIAEPHRNNGVKRPQFTERHRQTSRPNPGLVFYWPGIILCMRPGKGSGAETQVTLQEFV</sequence>
<reference evidence="3" key="1">
    <citation type="submission" date="2019-04" db="EMBL/GenBank/DDBJ databases">
        <authorList>
            <person name="Melise S."/>
            <person name="Noan J."/>
            <person name="Okalmin O."/>
        </authorList>
    </citation>
    <scope>NUCLEOTIDE SEQUENCE</scope>
    <source>
        <strain evidence="3">FN9</strain>
    </source>
</reference>
<organism evidence="3">
    <name type="scientific">Gibberella zeae</name>
    <name type="common">Wheat head blight fungus</name>
    <name type="synonym">Fusarium graminearum</name>
    <dbReference type="NCBI Taxonomy" id="5518"/>
    <lineage>
        <taxon>Eukaryota</taxon>
        <taxon>Fungi</taxon>
        <taxon>Dikarya</taxon>
        <taxon>Ascomycota</taxon>
        <taxon>Pezizomycotina</taxon>
        <taxon>Sordariomycetes</taxon>
        <taxon>Hypocreomycetidae</taxon>
        <taxon>Hypocreales</taxon>
        <taxon>Nectriaceae</taxon>
        <taxon>Fusarium</taxon>
    </lineage>
</organism>
<reference evidence="2" key="2">
    <citation type="submission" date="2021-03" db="EMBL/GenBank/DDBJ databases">
        <authorList>
            <person name="Alouane T."/>
            <person name="Langin T."/>
            <person name="Bonhomme L."/>
        </authorList>
    </citation>
    <scope>NUCLEOTIDE SEQUENCE</scope>
    <source>
        <strain evidence="2">MDC_Fg202</strain>
    </source>
</reference>
<protein>
    <submittedName>
        <fullName evidence="3">Uncharacterized protein</fullName>
    </submittedName>
</protein>
<dbReference type="AlphaFoldDB" id="A0A4E9ERZ0"/>
<evidence type="ECO:0000256" key="1">
    <source>
        <dbReference type="SAM" id="MobiDB-lite"/>
    </source>
</evidence>
<proteinExistence type="predicted"/>